<accession>Q12US4</accession>
<keyword evidence="3" id="KW-1185">Reference proteome</keyword>
<name>Q12US4_METBU</name>
<dbReference type="STRING" id="259564.Mbur_1920"/>
<dbReference type="HOGENOM" id="CLU_1088239_0_0_2"/>
<feature type="transmembrane region" description="Helical" evidence="1">
    <location>
        <begin position="84"/>
        <end position="104"/>
    </location>
</feature>
<organism evidence="2 3">
    <name type="scientific">Methanococcoides burtonii (strain DSM 6242 / NBRC 107633 / OCM 468 / ACE-M)</name>
    <dbReference type="NCBI Taxonomy" id="259564"/>
    <lineage>
        <taxon>Archaea</taxon>
        <taxon>Methanobacteriati</taxon>
        <taxon>Methanobacteriota</taxon>
        <taxon>Stenosarchaea group</taxon>
        <taxon>Methanomicrobia</taxon>
        <taxon>Methanosarcinales</taxon>
        <taxon>Methanosarcinaceae</taxon>
        <taxon>Methanococcoides</taxon>
    </lineage>
</organism>
<keyword evidence="1" id="KW-0812">Transmembrane</keyword>
<evidence type="ECO:0000313" key="3">
    <source>
        <dbReference type="Proteomes" id="UP000001979"/>
    </source>
</evidence>
<proteinExistence type="predicted"/>
<sequence>MILFKSFYTQKYQFFVLYYKFKGLLIPNKLFRVLISLFLRIKCFISLLSESMLIFSTASGCIVNTRVLPGHRDDNMNNKTLKTVGCFAAILMVFSLFPTGALAAEDSTTKDLPMMKFGEKNRMGHGIGGGFFFSDDRPVCPVEFESEEDAFEFQKERLITSFDKRIERLEILKENLDEIGNDEITGELIDEHIVQLEDAKELISSAEDNEEINEVMESLSPIFEDMPEVLRRSNAKIHFRGSMNGMHSRGMVSVE</sequence>
<protein>
    <recommendedName>
        <fullName evidence="4">DUF5667 domain-containing protein</fullName>
    </recommendedName>
</protein>
<keyword evidence="1" id="KW-0472">Membrane</keyword>
<dbReference type="EMBL" id="CP000300">
    <property type="protein sequence ID" value="ABE52802.1"/>
    <property type="molecule type" value="Genomic_DNA"/>
</dbReference>
<dbReference type="Proteomes" id="UP000001979">
    <property type="component" value="Chromosome"/>
</dbReference>
<reference evidence="3" key="1">
    <citation type="journal article" date="2009" name="ISME J.">
        <title>The genome sequence of the psychrophilic archaeon, Methanococcoides burtonii: the role of genome evolution in cold adaptation.</title>
        <authorList>
            <person name="Allen M.A."/>
            <person name="Lauro F.M."/>
            <person name="Williams T.J."/>
            <person name="Burg D."/>
            <person name="Siddiqui K.S."/>
            <person name="De Francisci D."/>
            <person name="Chong K.W."/>
            <person name="Pilak O."/>
            <person name="Chew H.H."/>
            <person name="De Maere M.Z."/>
            <person name="Ting L."/>
            <person name="Katrib M."/>
            <person name="Ng C."/>
            <person name="Sowers K.R."/>
            <person name="Galperin M.Y."/>
            <person name="Anderson I.J."/>
            <person name="Ivanova N."/>
            <person name="Dalin E."/>
            <person name="Martinez M."/>
            <person name="Lapidus A."/>
            <person name="Hauser L."/>
            <person name="Land M."/>
            <person name="Thomas T."/>
            <person name="Cavicchioli R."/>
        </authorList>
    </citation>
    <scope>NUCLEOTIDE SEQUENCE [LARGE SCALE GENOMIC DNA]</scope>
    <source>
        <strain evidence="3">DSM 6242 / NBRC 107633 / OCM 468 / ACE-M</strain>
    </source>
</reference>
<evidence type="ECO:0000313" key="2">
    <source>
        <dbReference type="EMBL" id="ABE52802.1"/>
    </source>
</evidence>
<keyword evidence="1" id="KW-1133">Transmembrane helix</keyword>
<evidence type="ECO:0000256" key="1">
    <source>
        <dbReference type="SAM" id="Phobius"/>
    </source>
</evidence>
<evidence type="ECO:0008006" key="4">
    <source>
        <dbReference type="Google" id="ProtNLM"/>
    </source>
</evidence>
<dbReference type="AlphaFoldDB" id="Q12US4"/>
<dbReference type="KEGG" id="mbu:Mbur_1920"/>
<gene>
    <name evidence="2" type="ordered locus">Mbur_1920</name>
</gene>